<dbReference type="Pfam" id="PF00662">
    <property type="entry name" value="Proton_antipo_N"/>
    <property type="match status" value="1"/>
</dbReference>
<feature type="transmembrane region" description="Helical" evidence="6">
    <location>
        <begin position="144"/>
        <end position="163"/>
    </location>
</feature>
<evidence type="ECO:0000256" key="5">
    <source>
        <dbReference type="RuleBase" id="RU000320"/>
    </source>
</evidence>
<dbReference type="Proteomes" id="UP000254720">
    <property type="component" value="Unassembled WGS sequence"/>
</dbReference>
<feature type="transmembrane region" description="Helical" evidence="6">
    <location>
        <begin position="184"/>
        <end position="203"/>
    </location>
</feature>
<sequence length="657" mass="72798">MENPLIWVALLMTLLPLAGSLLAGLLGKALGRVWTHRIVITLVGISFLLSCYLFKVIVLNGHPSVQDSFYTWATAGMLRFDVAFLLDRLSATMAMIVLFVSFMVHIYTIGYMADDPGYQRFFSYVSLFTFAMLMLVLANNFLLLFFGWEGVGLVSYLLIGFWFKREAAVFGSLKAFLANRVGDIGFILATAMVLMYFDSLTYTDVFRQVPLIANRMMEFIPGYSVPVVTMICFLLFVGAMGKSAQVPLHVWLPESMEGPTPISALIHAATMVTAGIYMVARMSPLFEFSPAALTFILVIGGTTAFFMGLVAVVQYDIKRVIAYSTLSQLGYMAVALGASAYDAAIFHLITHAFFKALLFLAAGSVIIALHHEQDMRKMGGLAAYMPITYITFVIGSLALCAIPPFSGFYSKDIIIEAVKLSTVPGAGYAYLCVLAGAFVTPLYMFRALFMTFHTNERMDPQLRGHVKESPWVVLVPLIALAIPSLVAGQLLIGPMLFAPDNLLGNSIFVLPEHNVLNALSTEYPGAKLMALEAGKSLTFWFAIAGIFTAWLFTAGVPQWSRLFKERFAWVYAILVRKYGFDDFNQIVLVHGTQDAGHVCYEVSDVKMIDTVCVNGSGRFIQWLARVSRRMQTGYIYHYALAMVLGILVFLVWYMVGF</sequence>
<gene>
    <name evidence="9" type="ORF">C8D86_10440</name>
</gene>
<dbReference type="GO" id="GO:0012505">
    <property type="term" value="C:endomembrane system"/>
    <property type="evidence" value="ECO:0007669"/>
    <property type="project" value="UniProtKB-SubCell"/>
</dbReference>
<evidence type="ECO:0000256" key="2">
    <source>
        <dbReference type="ARBA" id="ARBA00022692"/>
    </source>
</evidence>
<evidence type="ECO:0000256" key="1">
    <source>
        <dbReference type="ARBA" id="ARBA00004127"/>
    </source>
</evidence>
<feature type="transmembrane region" description="Helical" evidence="6">
    <location>
        <begin position="292"/>
        <end position="313"/>
    </location>
</feature>
<dbReference type="EMBL" id="QQAX01000004">
    <property type="protein sequence ID" value="RDI46918.1"/>
    <property type="molecule type" value="Genomic_DNA"/>
</dbReference>
<accession>A0A370GT95</accession>
<feature type="transmembrane region" description="Helical" evidence="6">
    <location>
        <begin position="537"/>
        <end position="556"/>
    </location>
</feature>
<dbReference type="Gene3D" id="1.20.5.2700">
    <property type="match status" value="1"/>
</dbReference>
<feature type="transmembrane region" description="Helical" evidence="6">
    <location>
        <begin position="89"/>
        <end position="109"/>
    </location>
</feature>
<keyword evidence="10" id="KW-1185">Reference proteome</keyword>
<feature type="domain" description="NADH:quinone oxidoreductase/Mrp antiporter transmembrane" evidence="7">
    <location>
        <begin position="138"/>
        <end position="418"/>
    </location>
</feature>
<dbReference type="GO" id="GO:0016020">
    <property type="term" value="C:membrane"/>
    <property type="evidence" value="ECO:0007669"/>
    <property type="project" value="UniProtKB-SubCell"/>
</dbReference>
<feature type="transmembrane region" description="Helical" evidence="6">
    <location>
        <begin position="381"/>
        <end position="405"/>
    </location>
</feature>
<dbReference type="PANTHER" id="PTHR42829">
    <property type="entry name" value="NADH-UBIQUINONE OXIDOREDUCTASE CHAIN 5"/>
    <property type="match status" value="1"/>
</dbReference>
<evidence type="ECO:0000313" key="9">
    <source>
        <dbReference type="EMBL" id="RDI46918.1"/>
    </source>
</evidence>
<dbReference type="AlphaFoldDB" id="A0A370GT95"/>
<dbReference type="InterPro" id="IPR001516">
    <property type="entry name" value="Proton_antipo_N"/>
</dbReference>
<dbReference type="NCBIfam" id="NF005141">
    <property type="entry name" value="PRK06590.1"/>
    <property type="match status" value="1"/>
</dbReference>
<feature type="transmembrane region" description="Helical" evidence="6">
    <location>
        <begin position="470"/>
        <end position="492"/>
    </location>
</feature>
<dbReference type="Pfam" id="PF00361">
    <property type="entry name" value="Proton_antipo_M"/>
    <property type="match status" value="1"/>
</dbReference>
<evidence type="ECO:0000259" key="7">
    <source>
        <dbReference type="Pfam" id="PF00361"/>
    </source>
</evidence>
<feature type="transmembrane region" description="Helical" evidence="6">
    <location>
        <begin position="320"/>
        <end position="338"/>
    </location>
</feature>
<dbReference type="GO" id="GO:0015990">
    <property type="term" value="P:electron transport coupled proton transport"/>
    <property type="evidence" value="ECO:0007669"/>
    <property type="project" value="TreeGrafter"/>
</dbReference>
<reference evidence="9 10" key="1">
    <citation type="submission" date="2018-07" db="EMBL/GenBank/DDBJ databases">
        <title>Genomic Encyclopedia of Type Strains, Phase IV (KMG-IV): sequencing the most valuable type-strain genomes for metagenomic binning, comparative biology and taxonomic classification.</title>
        <authorList>
            <person name="Goeker M."/>
        </authorList>
    </citation>
    <scope>NUCLEOTIDE SEQUENCE [LARGE SCALE GENOMIC DNA]</scope>
    <source>
        <strain evidence="9 10">DSM 16500</strain>
    </source>
</reference>
<proteinExistence type="predicted"/>
<evidence type="ECO:0000256" key="4">
    <source>
        <dbReference type="ARBA" id="ARBA00023136"/>
    </source>
</evidence>
<feature type="transmembrane region" description="Helical" evidence="6">
    <location>
        <begin position="635"/>
        <end position="655"/>
    </location>
</feature>
<evidence type="ECO:0000256" key="3">
    <source>
        <dbReference type="ARBA" id="ARBA00022989"/>
    </source>
</evidence>
<feature type="transmembrane region" description="Helical" evidence="6">
    <location>
        <begin position="425"/>
        <end position="449"/>
    </location>
</feature>
<feature type="transmembrane region" description="Helical" evidence="6">
    <location>
        <begin position="344"/>
        <end position="369"/>
    </location>
</feature>
<dbReference type="GO" id="GO:0042773">
    <property type="term" value="P:ATP synthesis coupled electron transport"/>
    <property type="evidence" value="ECO:0007669"/>
    <property type="project" value="InterPro"/>
</dbReference>
<dbReference type="InterPro" id="IPR003945">
    <property type="entry name" value="NU5C-like"/>
</dbReference>
<comment type="subcellular location">
    <subcellularLocation>
        <location evidence="1">Endomembrane system</location>
        <topology evidence="1">Multi-pass membrane protein</topology>
    </subcellularLocation>
    <subcellularLocation>
        <location evidence="5">Membrane</location>
        <topology evidence="5">Multi-pass membrane protein</topology>
    </subcellularLocation>
</comment>
<dbReference type="GO" id="GO:0003954">
    <property type="term" value="F:NADH dehydrogenase activity"/>
    <property type="evidence" value="ECO:0007669"/>
    <property type="project" value="TreeGrafter"/>
</dbReference>
<name>A0A370GT95_9COXI</name>
<evidence type="ECO:0000313" key="10">
    <source>
        <dbReference type="Proteomes" id="UP000254720"/>
    </source>
</evidence>
<feature type="transmembrane region" description="Helical" evidence="6">
    <location>
        <begin position="6"/>
        <end position="26"/>
    </location>
</feature>
<feature type="transmembrane region" description="Helical" evidence="6">
    <location>
        <begin position="121"/>
        <end position="138"/>
    </location>
</feature>
<comment type="caution">
    <text evidence="9">The sequence shown here is derived from an EMBL/GenBank/DDBJ whole genome shotgun (WGS) entry which is preliminary data.</text>
</comment>
<dbReference type="PANTHER" id="PTHR42829:SF2">
    <property type="entry name" value="NADH-UBIQUINONE OXIDOREDUCTASE CHAIN 5"/>
    <property type="match status" value="1"/>
</dbReference>
<evidence type="ECO:0000256" key="6">
    <source>
        <dbReference type="SAM" id="Phobius"/>
    </source>
</evidence>
<organism evidence="9 10">
    <name type="scientific">Aquicella lusitana</name>
    <dbReference type="NCBI Taxonomy" id="254246"/>
    <lineage>
        <taxon>Bacteria</taxon>
        <taxon>Pseudomonadati</taxon>
        <taxon>Pseudomonadota</taxon>
        <taxon>Gammaproteobacteria</taxon>
        <taxon>Legionellales</taxon>
        <taxon>Coxiellaceae</taxon>
        <taxon>Aquicella</taxon>
    </lineage>
</organism>
<keyword evidence="2 5" id="KW-0812">Transmembrane</keyword>
<feature type="transmembrane region" description="Helical" evidence="6">
    <location>
        <begin position="262"/>
        <end position="280"/>
    </location>
</feature>
<evidence type="ECO:0000259" key="8">
    <source>
        <dbReference type="Pfam" id="PF00662"/>
    </source>
</evidence>
<dbReference type="NCBIfam" id="TIGR01974">
    <property type="entry name" value="NDH_I_L"/>
    <property type="match status" value="1"/>
</dbReference>
<keyword evidence="4 6" id="KW-0472">Membrane</keyword>
<dbReference type="PRINTS" id="PR01434">
    <property type="entry name" value="NADHDHGNASE5"/>
</dbReference>
<dbReference type="InterPro" id="IPR018393">
    <property type="entry name" value="NADHpl_OxRdtase_5_subgr"/>
</dbReference>
<protein>
    <submittedName>
        <fullName evidence="9">NADH dehydrogenase subunit L</fullName>
    </submittedName>
</protein>
<feature type="transmembrane region" description="Helical" evidence="6">
    <location>
        <begin position="223"/>
        <end position="241"/>
    </location>
</feature>
<feature type="transmembrane region" description="Helical" evidence="6">
    <location>
        <begin position="38"/>
        <end position="58"/>
    </location>
</feature>
<dbReference type="PRINTS" id="PR01435">
    <property type="entry name" value="NPOXDRDTASE5"/>
</dbReference>
<dbReference type="GO" id="GO:0008137">
    <property type="term" value="F:NADH dehydrogenase (ubiquinone) activity"/>
    <property type="evidence" value="ECO:0007669"/>
    <property type="project" value="InterPro"/>
</dbReference>
<feature type="domain" description="NADH-Ubiquinone oxidoreductase (complex I) chain 5 N-terminal" evidence="8">
    <location>
        <begin position="72"/>
        <end position="122"/>
    </location>
</feature>
<keyword evidence="3 6" id="KW-1133">Transmembrane helix</keyword>
<dbReference type="InterPro" id="IPR001750">
    <property type="entry name" value="ND/Mrp_TM"/>
</dbReference>